<evidence type="ECO:0000313" key="10">
    <source>
        <dbReference type="Proteomes" id="UP000242188"/>
    </source>
</evidence>
<feature type="compositionally biased region" description="Acidic residues" evidence="7">
    <location>
        <begin position="498"/>
        <end position="510"/>
    </location>
</feature>
<dbReference type="InterPro" id="IPR001496">
    <property type="entry name" value="SOCS_box"/>
</dbReference>
<feature type="region of interest" description="Disordered" evidence="7">
    <location>
        <begin position="905"/>
        <end position="924"/>
    </location>
</feature>
<keyword evidence="4 6" id="KW-0853">WD repeat</keyword>
<sequence length="1142" mass="128767">MHVHFEQNTSTRTECTIHTLSWMGKVPESLPEEDGGWKLNRSQYYSEGWLASGNAKGIVGITFTTSHCRKYDAPQRSNFNLRGHRSEVILVRWNEPYQKLATCDSQGVIFVWIKHEGRWSIELINDRNSQVTDFAWSHDGRMALICYCDGFVLVGSVAGQRYWSSMLNLDNTTITCGVWSPDDQKVIFGTTGGQLIVMSSTGAMLTQVIINDSMEISTMAWSCEKFNMDESDAKSSTTDNISHPSEASSAVDSNHVLAICFKYGAIYLMSNYDDICPRVVHTLLTGLRMDWSNCGEILAVGGFIRLPNLQCRNELHFYSRDGRLLHWISIPSQGKPLTALCWGHNDKRLFLASGFNLHVAWVTKQVAPLQFLCQRIIQDNITQEKKVSKLPLPSRLRHNIQALFSPTIKSYVPDPFKLREFVTSTPPGNERLFCTMVRHGEETSGGHYTLYLEYLGGLIPLLKGKRASKLRPDFVIFDPKIKPKTNPEATNGNSQYEAEYESDSDSDSDISTDGCGSPRMQRKKRPKHFRAAKVERSITFRTLDELLYNDSLPESSKLVEVTSNIWGTKFHITGTMPLLPEDLGHILYKTSLLHLQPRQMTITVTEIRSDGQLLSRDPNFSPARAIEEESDQSSFDEMLYDGGDYCHDEGILVVTETSVAGSNNKNQVVVDVLPSNSSTNHSEDNKPVLDLMGDSCGISNVLVGTERPSRTPNMKNRSLSPATESLAQNNAFNCDSNSVLKDKYVGQGAKPKVKNFPFSTGSQMTEVNVSSAPEDCGNSELNHSPTMNGVMRTSLHNEVEHIMKYDEENRWADRANCGIKFIDDDKDYSKTVEPNHENTVICDSSQLTPTSNLTSEHQKRLYLAASEELLKDAGKDVSELLFDRRESVDSLATEDDSVDFMESHTNLTDNESITNSPSYSPKSQSCNLKSKDFFGESELSTGLHRDPFSISTPDFEINHSASLPASPIRRSPKGDSPTRKLREEVLKGKCKHYSPIFKRKSKYSSTQIESSDEDLSSSVEEIRFTHNYKNLESFQKAQFKQKLRKVRRKSEERSSFPPMGMRQFVMHNKAPLWNENSQVYQLDFGGRVTQESAKNFQIEFRGRQVMQFGRIDSNAYTLDFQYPFTAIQAFAVALANVTQRLK</sequence>
<evidence type="ECO:0000256" key="5">
    <source>
        <dbReference type="ARBA" id="ARBA00022737"/>
    </source>
</evidence>
<feature type="region of interest" description="Disordered" evidence="7">
    <location>
        <begin position="959"/>
        <end position="980"/>
    </location>
</feature>
<accession>A0A210QDL8</accession>
<comment type="caution">
    <text evidence="9">The sequence shown here is derived from an EMBL/GenBank/DDBJ whole genome shotgun (WGS) entry which is preliminary data.</text>
</comment>
<name>A0A210QDL8_MIZYE</name>
<dbReference type="PANTHER" id="PTHR16517">
    <property type="entry name" value="TUBBY-RELATED"/>
    <property type="match status" value="1"/>
</dbReference>
<evidence type="ECO:0000256" key="3">
    <source>
        <dbReference type="ARBA" id="ARBA00022490"/>
    </source>
</evidence>
<protein>
    <submittedName>
        <fullName evidence="9">Tubby-related protein 4</fullName>
    </submittedName>
</protein>
<dbReference type="InterPro" id="IPR015943">
    <property type="entry name" value="WD40/YVTN_repeat-like_dom_sf"/>
</dbReference>
<evidence type="ECO:0000256" key="6">
    <source>
        <dbReference type="PROSITE-ProRule" id="PRU00221"/>
    </source>
</evidence>
<dbReference type="InterPro" id="IPR025659">
    <property type="entry name" value="Tubby-like_C"/>
</dbReference>
<dbReference type="InterPro" id="IPR000007">
    <property type="entry name" value="Tubby_C"/>
</dbReference>
<dbReference type="STRING" id="6573.A0A210QDL8"/>
<evidence type="ECO:0000256" key="7">
    <source>
        <dbReference type="SAM" id="MobiDB-lite"/>
    </source>
</evidence>
<evidence type="ECO:0000256" key="1">
    <source>
        <dbReference type="ARBA" id="ARBA00004496"/>
    </source>
</evidence>
<dbReference type="PANTHER" id="PTHR16517:SF2">
    <property type="entry name" value="TUBBY-RELATED PROTEIN 4"/>
    <property type="match status" value="1"/>
</dbReference>
<dbReference type="InterPro" id="IPR036322">
    <property type="entry name" value="WD40_repeat_dom_sf"/>
</dbReference>
<comment type="subcellular location">
    <subcellularLocation>
        <location evidence="1">Cytoplasm</location>
    </subcellularLocation>
</comment>
<dbReference type="Pfam" id="PF01167">
    <property type="entry name" value="Tub"/>
    <property type="match status" value="1"/>
</dbReference>
<comment type="similarity">
    <text evidence="2">Belongs to the TUB family.</text>
</comment>
<organism evidence="9 10">
    <name type="scientific">Mizuhopecten yessoensis</name>
    <name type="common">Japanese scallop</name>
    <name type="synonym">Patinopecten yessoensis</name>
    <dbReference type="NCBI Taxonomy" id="6573"/>
    <lineage>
        <taxon>Eukaryota</taxon>
        <taxon>Metazoa</taxon>
        <taxon>Spiralia</taxon>
        <taxon>Lophotrochozoa</taxon>
        <taxon>Mollusca</taxon>
        <taxon>Bivalvia</taxon>
        <taxon>Autobranchia</taxon>
        <taxon>Pteriomorphia</taxon>
        <taxon>Pectinida</taxon>
        <taxon>Pectinoidea</taxon>
        <taxon>Pectinidae</taxon>
        <taxon>Mizuhopecten</taxon>
    </lineage>
</organism>
<dbReference type="AlphaFoldDB" id="A0A210QDL8"/>
<feature type="region of interest" description="Disordered" evidence="7">
    <location>
        <begin position="481"/>
        <end position="528"/>
    </location>
</feature>
<evidence type="ECO:0000256" key="4">
    <source>
        <dbReference type="ARBA" id="ARBA00022574"/>
    </source>
</evidence>
<evidence type="ECO:0000256" key="2">
    <source>
        <dbReference type="ARBA" id="ARBA00007129"/>
    </source>
</evidence>
<reference evidence="9 10" key="1">
    <citation type="journal article" date="2017" name="Nat. Ecol. Evol.">
        <title>Scallop genome provides insights into evolution of bilaterian karyotype and development.</title>
        <authorList>
            <person name="Wang S."/>
            <person name="Zhang J."/>
            <person name="Jiao W."/>
            <person name="Li J."/>
            <person name="Xun X."/>
            <person name="Sun Y."/>
            <person name="Guo X."/>
            <person name="Huan P."/>
            <person name="Dong B."/>
            <person name="Zhang L."/>
            <person name="Hu X."/>
            <person name="Sun X."/>
            <person name="Wang J."/>
            <person name="Zhao C."/>
            <person name="Wang Y."/>
            <person name="Wang D."/>
            <person name="Huang X."/>
            <person name="Wang R."/>
            <person name="Lv J."/>
            <person name="Li Y."/>
            <person name="Zhang Z."/>
            <person name="Liu B."/>
            <person name="Lu W."/>
            <person name="Hui Y."/>
            <person name="Liang J."/>
            <person name="Zhou Z."/>
            <person name="Hou R."/>
            <person name="Li X."/>
            <person name="Liu Y."/>
            <person name="Li H."/>
            <person name="Ning X."/>
            <person name="Lin Y."/>
            <person name="Zhao L."/>
            <person name="Xing Q."/>
            <person name="Dou J."/>
            <person name="Li Y."/>
            <person name="Mao J."/>
            <person name="Guo H."/>
            <person name="Dou H."/>
            <person name="Li T."/>
            <person name="Mu C."/>
            <person name="Jiang W."/>
            <person name="Fu Q."/>
            <person name="Fu X."/>
            <person name="Miao Y."/>
            <person name="Liu J."/>
            <person name="Yu Q."/>
            <person name="Li R."/>
            <person name="Liao H."/>
            <person name="Li X."/>
            <person name="Kong Y."/>
            <person name="Jiang Z."/>
            <person name="Chourrout D."/>
            <person name="Li R."/>
            <person name="Bao Z."/>
        </authorList>
    </citation>
    <scope>NUCLEOTIDE SEQUENCE [LARGE SCALE GENOMIC DNA]</scope>
    <source>
        <strain evidence="9 10">PY_sf001</strain>
    </source>
</reference>
<evidence type="ECO:0000259" key="8">
    <source>
        <dbReference type="PROSITE" id="PS50225"/>
    </source>
</evidence>
<feature type="domain" description="SOCS box" evidence="8">
    <location>
        <begin position="356"/>
        <end position="406"/>
    </location>
</feature>
<dbReference type="Gene3D" id="2.130.10.10">
    <property type="entry name" value="YVTN repeat-like/Quinoprotein amine dehydrogenase"/>
    <property type="match status" value="1"/>
</dbReference>
<keyword evidence="10" id="KW-1185">Reference proteome</keyword>
<dbReference type="SUPFAM" id="SSF54518">
    <property type="entry name" value="Tubby C-terminal domain-like"/>
    <property type="match status" value="1"/>
</dbReference>
<feature type="compositionally biased region" description="Polar residues" evidence="7">
    <location>
        <begin position="487"/>
        <end position="496"/>
    </location>
</feature>
<dbReference type="Gene3D" id="3.20.90.10">
    <property type="entry name" value="Tubby Protein, Chain A"/>
    <property type="match status" value="1"/>
</dbReference>
<gene>
    <name evidence="9" type="ORF">KP79_PYT07091</name>
</gene>
<dbReference type="OrthoDB" id="8775810at2759"/>
<dbReference type="Proteomes" id="UP000242188">
    <property type="component" value="Unassembled WGS sequence"/>
</dbReference>
<proteinExistence type="inferred from homology"/>
<dbReference type="GO" id="GO:0005737">
    <property type="term" value="C:cytoplasm"/>
    <property type="evidence" value="ECO:0007669"/>
    <property type="project" value="UniProtKB-SubCell"/>
</dbReference>
<feature type="repeat" description="WD" evidence="6">
    <location>
        <begin position="81"/>
        <end position="112"/>
    </location>
</feature>
<dbReference type="InterPro" id="IPR001680">
    <property type="entry name" value="WD40_rpt"/>
</dbReference>
<dbReference type="PROSITE" id="PS50082">
    <property type="entry name" value="WD_REPEATS_2"/>
    <property type="match status" value="1"/>
</dbReference>
<dbReference type="PROSITE" id="PS50225">
    <property type="entry name" value="SOCS"/>
    <property type="match status" value="1"/>
</dbReference>
<keyword evidence="5" id="KW-0677">Repeat</keyword>
<dbReference type="Pfam" id="PF24797">
    <property type="entry name" value="Beta-prop_WDR35_TULP_N"/>
    <property type="match status" value="1"/>
</dbReference>
<dbReference type="InterPro" id="IPR056159">
    <property type="entry name" value="Beta-prop_IFT121_TULP_N"/>
</dbReference>
<evidence type="ECO:0000313" key="9">
    <source>
        <dbReference type="EMBL" id="OWF46847.1"/>
    </source>
</evidence>
<dbReference type="SUPFAM" id="SSF50978">
    <property type="entry name" value="WD40 repeat-like"/>
    <property type="match status" value="1"/>
</dbReference>
<keyword evidence="3" id="KW-0963">Cytoplasm</keyword>
<dbReference type="EMBL" id="NEDP02004067">
    <property type="protein sequence ID" value="OWF46847.1"/>
    <property type="molecule type" value="Genomic_DNA"/>
</dbReference>